<keyword evidence="3" id="KW-1185">Reference proteome</keyword>
<gene>
    <name evidence="2" type="ORF">TraAM80_09814</name>
</gene>
<name>A0A422MT66_TRYRA</name>
<evidence type="ECO:0000313" key="3">
    <source>
        <dbReference type="Proteomes" id="UP000283634"/>
    </source>
</evidence>
<keyword evidence="1" id="KW-0812">Transmembrane</keyword>
<proteinExistence type="predicted"/>
<keyword evidence="1" id="KW-1133">Transmembrane helix</keyword>
<dbReference type="GeneID" id="40333747"/>
<dbReference type="AlphaFoldDB" id="A0A422MT66"/>
<feature type="transmembrane region" description="Helical" evidence="1">
    <location>
        <begin position="6"/>
        <end position="25"/>
    </location>
</feature>
<feature type="transmembrane region" description="Helical" evidence="1">
    <location>
        <begin position="86"/>
        <end position="107"/>
    </location>
</feature>
<organism evidence="2 3">
    <name type="scientific">Trypanosoma rangeli</name>
    <dbReference type="NCBI Taxonomy" id="5698"/>
    <lineage>
        <taxon>Eukaryota</taxon>
        <taxon>Discoba</taxon>
        <taxon>Euglenozoa</taxon>
        <taxon>Kinetoplastea</taxon>
        <taxon>Metakinetoplastina</taxon>
        <taxon>Trypanosomatida</taxon>
        <taxon>Trypanosomatidae</taxon>
        <taxon>Trypanosoma</taxon>
        <taxon>Herpetosoma</taxon>
    </lineage>
</organism>
<reference evidence="2 3" key="1">
    <citation type="journal article" date="2018" name="BMC Genomics">
        <title>Genomic comparison of Trypanosoma conorhini and Trypanosoma rangeli to Trypanosoma cruzi strains of high and low virulence.</title>
        <authorList>
            <person name="Bradwell K.R."/>
            <person name="Koparde V.N."/>
            <person name="Matveyev A.V."/>
            <person name="Serrano M.G."/>
            <person name="Alves J.M."/>
            <person name="Parikh H."/>
            <person name="Huang B."/>
            <person name="Lee V."/>
            <person name="Espinosa-Alvarez O."/>
            <person name="Ortiz P.A."/>
            <person name="Costa-Martins A.G."/>
            <person name="Teixeira M.M."/>
            <person name="Buck G.A."/>
        </authorList>
    </citation>
    <scope>NUCLEOTIDE SEQUENCE [LARGE SCALE GENOMIC DNA]</scope>
    <source>
        <strain evidence="2 3">AM80</strain>
    </source>
</reference>
<feature type="transmembrane region" description="Helical" evidence="1">
    <location>
        <begin position="127"/>
        <end position="145"/>
    </location>
</feature>
<keyword evidence="1" id="KW-0472">Membrane</keyword>
<evidence type="ECO:0000256" key="1">
    <source>
        <dbReference type="SAM" id="Phobius"/>
    </source>
</evidence>
<sequence>MASTTTAALFFSVVVVLWLRVKLCGELWRLVGVRRQCSIGDISSLFPVCCCREFGREDKFCMLSGLTGGKANAAATTAQRSGTNRIIVIVFVRWRGVFFLGAIVFGSSVLQWGVPHAPLGASSKRRWRLSFVGLPSWACMCLFRLGRAARTDRAV</sequence>
<dbReference type="RefSeq" id="XP_029233661.1">
    <property type="nucleotide sequence ID" value="XM_029386476.1"/>
</dbReference>
<protein>
    <submittedName>
        <fullName evidence="2">Uncharacterized protein</fullName>
    </submittedName>
</protein>
<comment type="caution">
    <text evidence="2">The sequence shown here is derived from an EMBL/GenBank/DDBJ whole genome shotgun (WGS) entry which is preliminary data.</text>
</comment>
<dbReference type="Proteomes" id="UP000283634">
    <property type="component" value="Unassembled WGS sequence"/>
</dbReference>
<dbReference type="EMBL" id="MKGL01000694">
    <property type="protein sequence ID" value="RNE96402.1"/>
    <property type="molecule type" value="Genomic_DNA"/>
</dbReference>
<evidence type="ECO:0000313" key="2">
    <source>
        <dbReference type="EMBL" id="RNE96402.1"/>
    </source>
</evidence>
<accession>A0A422MT66</accession>